<organism evidence="1 2">
    <name type="scientific">Virgibacillus salarius</name>
    <dbReference type="NCBI Taxonomy" id="447199"/>
    <lineage>
        <taxon>Bacteria</taxon>
        <taxon>Bacillati</taxon>
        <taxon>Bacillota</taxon>
        <taxon>Bacilli</taxon>
        <taxon>Bacillales</taxon>
        <taxon>Bacillaceae</taxon>
        <taxon>Virgibacillus</taxon>
    </lineage>
</organism>
<dbReference type="AlphaFoldDB" id="A0A941DSI7"/>
<gene>
    <name evidence="1" type="ORF">KCX74_09890</name>
</gene>
<proteinExistence type="predicted"/>
<comment type="caution">
    <text evidence="1">The sequence shown here is derived from an EMBL/GenBank/DDBJ whole genome shotgun (WGS) entry which is preliminary data.</text>
</comment>
<sequence>MDKRDIAPNILMDDPIMGEIHSMVDEIMIYAIEEFHSVLTNIMENMRVELNVSDEWMNRLYDSWLCWTIFCFHEKHTSKTIYQQFLQYNREKWIDKSIAIQKLLYQWNHLKPGIYVVGSDYSIGENYTFIDIVEGKVNSVILRQRKTRINQGDMVIGFLLPYRQGHYLSIGKTCLIPNILTNQVSLAVLSYFSKHAASSRFTESLYPALSAIAIHTVEQHL</sequence>
<dbReference type="RefSeq" id="WP_166530357.1">
    <property type="nucleotide sequence ID" value="NZ_JAGSOT010000025.1"/>
</dbReference>
<evidence type="ECO:0000313" key="1">
    <source>
        <dbReference type="EMBL" id="MBR7796344.1"/>
    </source>
</evidence>
<dbReference type="Proteomes" id="UP000675284">
    <property type="component" value="Unassembled WGS sequence"/>
</dbReference>
<name>A0A941DSI7_9BACI</name>
<dbReference type="EMBL" id="JAGSOT010000025">
    <property type="protein sequence ID" value="MBR7796344.1"/>
    <property type="molecule type" value="Genomic_DNA"/>
</dbReference>
<protein>
    <submittedName>
        <fullName evidence="1">Uncharacterized protein</fullName>
    </submittedName>
</protein>
<reference evidence="1" key="1">
    <citation type="submission" date="2021-04" db="EMBL/GenBank/DDBJ databases">
        <title>Isolation and polyphasic classification of algal microorganism.</title>
        <authorList>
            <person name="Wang S."/>
        </authorList>
    </citation>
    <scope>NUCLEOTIDE SEQUENCE</scope>
    <source>
        <strain evidence="1">720a</strain>
    </source>
</reference>
<keyword evidence="2" id="KW-1185">Reference proteome</keyword>
<evidence type="ECO:0000313" key="2">
    <source>
        <dbReference type="Proteomes" id="UP000675284"/>
    </source>
</evidence>
<accession>A0A941DSI7</accession>